<dbReference type="STRING" id="36745.CLSAP_28380"/>
<evidence type="ECO:0000313" key="2">
    <source>
        <dbReference type="Proteomes" id="UP000011728"/>
    </source>
</evidence>
<dbReference type="HOGENOM" id="CLU_193586_1_0_9"/>
<dbReference type="RefSeq" id="WP_015392744.1">
    <property type="nucleotide sequence ID" value="NC_020291.1"/>
</dbReference>
<organism evidence="1 2">
    <name type="scientific">Clostridium saccharoperbutylacetonicum N1-4(HMT)</name>
    <dbReference type="NCBI Taxonomy" id="931276"/>
    <lineage>
        <taxon>Bacteria</taxon>
        <taxon>Bacillati</taxon>
        <taxon>Bacillota</taxon>
        <taxon>Clostridia</taxon>
        <taxon>Eubacteriales</taxon>
        <taxon>Clostridiaceae</taxon>
        <taxon>Clostridium</taxon>
    </lineage>
</organism>
<keyword evidence="2" id="KW-1185">Reference proteome</keyword>
<dbReference type="KEGG" id="csr:Cspa_c26600"/>
<dbReference type="OrthoDB" id="1922248at2"/>
<protein>
    <submittedName>
        <fullName evidence="1">Uncharacterized protein</fullName>
    </submittedName>
</protein>
<sequence>MVLKFLSWLKENVTEEQFKDILKATDQDIKFNRISFGKRTSPITYINICIMCACVILRYQHG</sequence>
<name>M1LTR2_9CLOT</name>
<dbReference type="Proteomes" id="UP000011728">
    <property type="component" value="Chromosome"/>
</dbReference>
<dbReference type="PATRIC" id="fig|931276.5.peg.2668"/>
<reference evidence="1 2" key="1">
    <citation type="submission" date="2013-02" db="EMBL/GenBank/DDBJ databases">
        <title>Genome sequence of Clostridium saccharoperbutylacetonicum N1-4(HMT).</title>
        <authorList>
            <person name="Poehlein A."/>
            <person name="Daniel R."/>
        </authorList>
    </citation>
    <scope>NUCLEOTIDE SEQUENCE [LARGE SCALE GENOMIC DNA]</scope>
    <source>
        <strain evidence="2">N1-4(HMT)</strain>
    </source>
</reference>
<gene>
    <name evidence="1" type="ORF">Cspa_c26600</name>
</gene>
<evidence type="ECO:0000313" key="1">
    <source>
        <dbReference type="EMBL" id="AGF56425.1"/>
    </source>
</evidence>
<proteinExistence type="predicted"/>
<dbReference type="EMBL" id="CP004121">
    <property type="protein sequence ID" value="AGF56425.1"/>
    <property type="molecule type" value="Genomic_DNA"/>
</dbReference>
<dbReference type="eggNOG" id="ENOG50324ZE">
    <property type="taxonomic scope" value="Bacteria"/>
</dbReference>
<accession>M1LTR2</accession>
<dbReference type="AlphaFoldDB" id="M1LTR2"/>